<dbReference type="GO" id="GO:0005576">
    <property type="term" value="C:extracellular region"/>
    <property type="evidence" value="ECO:0007669"/>
    <property type="project" value="TreeGrafter"/>
</dbReference>
<feature type="signal peptide" evidence="2">
    <location>
        <begin position="1"/>
        <end position="28"/>
    </location>
</feature>
<dbReference type="GO" id="GO:0006078">
    <property type="term" value="P:(1-&gt;6)-beta-D-glucan biosynthetic process"/>
    <property type="evidence" value="ECO:0007669"/>
    <property type="project" value="InterPro"/>
</dbReference>
<evidence type="ECO:0000259" key="4">
    <source>
        <dbReference type="Pfam" id="PF10342"/>
    </source>
</evidence>
<dbReference type="EMBL" id="JAVHJL010000006">
    <property type="protein sequence ID" value="KAK6501524.1"/>
    <property type="molecule type" value="Genomic_DNA"/>
</dbReference>
<sequence>MTLKKKNMKAFAASFVLLSAVLPSIVVGEVVFTSPVAGNSFKYTTGETGVAVSVKWKDDGEDPVIPSNGLFTLDLCTGSNDQIFPLTTLGTPGMAFSTANGVLAVTIPPGIAGDGPYYFLRITWTTTDGTVINWSDRFELDGMLGVFSPEMITANQAAGSDKPDAVHPQQAVPVPDPNGDEYTIPYAEQTGNIRYAPMQPRPGSTITAKNMKRLNPTSAYTVFSTKGGPPKVATTVTEARTYAQTMVVNQAAPAPMPDEAMARFLNRWKD</sequence>
<evidence type="ECO:0000256" key="1">
    <source>
        <dbReference type="ARBA" id="ARBA00022729"/>
    </source>
</evidence>
<evidence type="ECO:0000259" key="3">
    <source>
        <dbReference type="Pfam" id="PF05390"/>
    </source>
</evidence>
<name>A0AAV9W3I9_9PEZI</name>
<gene>
    <name evidence="5" type="ORF">TWF481_009361</name>
</gene>
<keyword evidence="6" id="KW-1185">Reference proteome</keyword>
<keyword evidence="1 2" id="KW-0732">Signal</keyword>
<dbReference type="PANTHER" id="PTHR28154">
    <property type="entry name" value="CELL WALL SYNTHESIS PROTEIN KNH1-RELATED"/>
    <property type="match status" value="1"/>
</dbReference>
<proteinExistence type="predicted"/>
<dbReference type="InterPro" id="IPR045328">
    <property type="entry name" value="Kre9/Knh1"/>
</dbReference>
<dbReference type="Pfam" id="PF05390">
    <property type="entry name" value="Kre9_KNH1_C"/>
    <property type="match status" value="1"/>
</dbReference>
<reference evidence="5 6" key="1">
    <citation type="submission" date="2023-08" db="EMBL/GenBank/DDBJ databases">
        <authorList>
            <person name="Palmer J.M."/>
        </authorList>
    </citation>
    <scope>NUCLEOTIDE SEQUENCE [LARGE SCALE GENOMIC DNA]</scope>
    <source>
        <strain evidence="5 6">TWF481</strain>
    </source>
</reference>
<evidence type="ECO:0000313" key="6">
    <source>
        <dbReference type="Proteomes" id="UP001370758"/>
    </source>
</evidence>
<dbReference type="Pfam" id="PF10342">
    <property type="entry name" value="Kre9_KNH"/>
    <property type="match status" value="1"/>
</dbReference>
<comment type="caution">
    <text evidence="5">The sequence shown here is derived from an EMBL/GenBank/DDBJ whole genome shotgun (WGS) entry which is preliminary data.</text>
</comment>
<protein>
    <submittedName>
        <fullName evidence="5">Uncharacterized protein</fullName>
    </submittedName>
</protein>
<feature type="domain" description="Yeast cell wall synthesis Kre9/Knh1-like N-terminal" evidence="4">
    <location>
        <begin position="48"/>
        <end position="140"/>
    </location>
</feature>
<dbReference type="GO" id="GO:0031505">
    <property type="term" value="P:fungal-type cell wall organization"/>
    <property type="evidence" value="ECO:0007669"/>
    <property type="project" value="TreeGrafter"/>
</dbReference>
<feature type="chain" id="PRO_5043440811" evidence="2">
    <location>
        <begin position="29"/>
        <end position="270"/>
    </location>
</feature>
<dbReference type="InterPro" id="IPR018466">
    <property type="entry name" value="Kre9/Knh1-like_N"/>
</dbReference>
<dbReference type="Proteomes" id="UP001370758">
    <property type="component" value="Unassembled WGS sequence"/>
</dbReference>
<evidence type="ECO:0000256" key="2">
    <source>
        <dbReference type="SAM" id="SignalP"/>
    </source>
</evidence>
<feature type="domain" description="Yeast cell wall synthesis Kre9/Knh1 C-terminal" evidence="3">
    <location>
        <begin position="180"/>
        <end position="259"/>
    </location>
</feature>
<accession>A0AAV9W3I9</accession>
<dbReference type="InterPro" id="IPR008659">
    <property type="entry name" value="Kre9/Knh1_C"/>
</dbReference>
<dbReference type="AlphaFoldDB" id="A0AAV9W3I9"/>
<dbReference type="PANTHER" id="PTHR28154:SF1">
    <property type="entry name" value="CELL WALL SYNTHESIS PROTEIN KNH1-RELATED"/>
    <property type="match status" value="1"/>
</dbReference>
<evidence type="ECO:0000313" key="5">
    <source>
        <dbReference type="EMBL" id="KAK6501524.1"/>
    </source>
</evidence>
<dbReference type="GO" id="GO:0042546">
    <property type="term" value="P:cell wall biogenesis"/>
    <property type="evidence" value="ECO:0007669"/>
    <property type="project" value="InterPro"/>
</dbReference>
<organism evidence="5 6">
    <name type="scientific">Arthrobotrys musiformis</name>
    <dbReference type="NCBI Taxonomy" id="47236"/>
    <lineage>
        <taxon>Eukaryota</taxon>
        <taxon>Fungi</taxon>
        <taxon>Dikarya</taxon>
        <taxon>Ascomycota</taxon>
        <taxon>Pezizomycotina</taxon>
        <taxon>Orbiliomycetes</taxon>
        <taxon>Orbiliales</taxon>
        <taxon>Orbiliaceae</taxon>
        <taxon>Arthrobotrys</taxon>
    </lineage>
</organism>